<dbReference type="RefSeq" id="WP_190995945.1">
    <property type="nucleotide sequence ID" value="NZ_JACOIK010000019.1"/>
</dbReference>
<comment type="caution">
    <text evidence="1">The sequence shown here is derived from an EMBL/GenBank/DDBJ whole genome shotgun (WGS) entry which is preliminary data.</text>
</comment>
<name>A0ABR7YUT6_9SPHI</name>
<reference evidence="1 2" key="1">
    <citation type="submission" date="2020-08" db="EMBL/GenBank/DDBJ databases">
        <title>Sphingobacterium sp. DN00404 isolated from aquaculture water.</title>
        <authorList>
            <person name="Zhang M."/>
        </authorList>
    </citation>
    <scope>NUCLEOTIDE SEQUENCE [LARGE SCALE GENOMIC DNA]</scope>
    <source>
        <strain evidence="1 2">DN00404</strain>
    </source>
</reference>
<dbReference type="EMBL" id="JACOIK010000019">
    <property type="protein sequence ID" value="MBD1435104.1"/>
    <property type="molecule type" value="Genomic_DNA"/>
</dbReference>
<gene>
    <name evidence="1" type="ORF">H8B06_19955</name>
</gene>
<keyword evidence="2" id="KW-1185">Reference proteome</keyword>
<dbReference type="Proteomes" id="UP000602759">
    <property type="component" value="Unassembled WGS sequence"/>
</dbReference>
<evidence type="ECO:0000313" key="1">
    <source>
        <dbReference type="EMBL" id="MBD1435104.1"/>
    </source>
</evidence>
<organism evidence="1 2">
    <name type="scientific">Sphingobacterium micropteri</name>
    <dbReference type="NCBI Taxonomy" id="2763501"/>
    <lineage>
        <taxon>Bacteria</taxon>
        <taxon>Pseudomonadati</taxon>
        <taxon>Bacteroidota</taxon>
        <taxon>Sphingobacteriia</taxon>
        <taxon>Sphingobacteriales</taxon>
        <taxon>Sphingobacteriaceae</taxon>
        <taxon>Sphingobacterium</taxon>
    </lineage>
</organism>
<evidence type="ECO:0000313" key="2">
    <source>
        <dbReference type="Proteomes" id="UP000602759"/>
    </source>
</evidence>
<accession>A0ABR7YUT6</accession>
<proteinExistence type="predicted"/>
<sequence length="84" mass="9400">MITAVTLFQGVDAYDCLTKFFCLTGLSIRGKIDIKGNVITYCNVIRHIPDPNDIFVNFTIKTPFLVDIRIGNLDHGIAWAIPCK</sequence>
<protein>
    <submittedName>
        <fullName evidence="1">Uncharacterized protein</fullName>
    </submittedName>
</protein>